<dbReference type="InterPro" id="IPR037353">
    <property type="entry name" value="ASH2"/>
</dbReference>
<dbReference type="PANTHER" id="PTHR10598:SF0">
    <property type="entry name" value="SET1_ASH2 HISTONE METHYLTRANSFERASE COMPLEX SUBUNIT ASH2"/>
    <property type="match status" value="1"/>
</dbReference>
<dbReference type="Pfam" id="PF00622">
    <property type="entry name" value="SPRY"/>
    <property type="match status" value="1"/>
</dbReference>
<comment type="subcellular location">
    <subcellularLocation>
        <location evidence="1">Nucleus</location>
    </subcellularLocation>
</comment>
<feature type="domain" description="SPRY" evidence="4">
    <location>
        <begin position="326"/>
        <end position="367"/>
    </location>
</feature>
<dbReference type="STRING" id="6945.B7QLL6"/>
<dbReference type="EMBL" id="ABJB010217292">
    <property type="status" value="NOT_ANNOTATED_CDS"/>
    <property type="molecule type" value="Genomic_DNA"/>
</dbReference>
<dbReference type="VEuPathDB" id="VectorBase:ISCP_019669"/>
<dbReference type="InterPro" id="IPR013320">
    <property type="entry name" value="ConA-like_dom_sf"/>
</dbReference>
<dbReference type="SUPFAM" id="SSF49899">
    <property type="entry name" value="Concanavalin A-like lectins/glucanases"/>
    <property type="match status" value="1"/>
</dbReference>
<gene>
    <name evidence="5" type="ORF">IscW_ISCW015044</name>
</gene>
<dbReference type="HOGENOM" id="CLU_032370_2_0_1"/>
<evidence type="ECO:0000256" key="2">
    <source>
        <dbReference type="ARBA" id="ARBA00023242"/>
    </source>
</evidence>
<dbReference type="CDD" id="cd12872">
    <property type="entry name" value="SPRY_Ash2"/>
    <property type="match status" value="1"/>
</dbReference>
<sequence length="414" mass="47040">MDVFVCEEKTESGEITGAHPYFGLILTDLEKISPNYESLVRSGQGRNLDTQFSSGNPVPMKGRGTKRKLPGEGQTATSGKKVKSDLVMPKLPPNGYPLEHPYNKDGYRYILAEPDPHAPFRQEFDDSTDWAGKPIPGWLYRKLQPSAVLLAMHDRESPLCSDLVMPKLPPNGYPLEHPYNKDGYRYILAEPDPHAPFRQEFDDSTDWAGKPIPGWLYRKLQPSAVLLAMHDRGAPRLRPVRLLLALPEGTRFHESRGYHYSDEGYGAGDTLGFLIQLPRSKEKEGRLILPDAFKDRPLVKFKSYLYYEEKDEVQQAIKTLRPLPGSRIAFYKNGECVGTAWQDVNEGTYYPAVSLYKNCTVRFNFGPDFKHMPRDVPCLGINEIVNRTIIQQTVSDLLYLVENERQLKLDATCF</sequence>
<dbReference type="AlphaFoldDB" id="B7QLL6"/>
<name>B7QLL6_IXOSC</name>
<dbReference type="EMBL" id="ABJB010078563">
    <property type="status" value="NOT_ANNOTATED_CDS"/>
    <property type="molecule type" value="Genomic_DNA"/>
</dbReference>
<dbReference type="EMBL" id="ABJB010539904">
    <property type="status" value="NOT_ANNOTATED_CDS"/>
    <property type="molecule type" value="Genomic_DNA"/>
</dbReference>
<evidence type="ECO:0000259" key="4">
    <source>
        <dbReference type="Pfam" id="PF00622"/>
    </source>
</evidence>
<accession>B7QLL6</accession>
<evidence type="ECO:0000313" key="5">
    <source>
        <dbReference type="EMBL" id="EEC19738.1"/>
    </source>
</evidence>
<proteinExistence type="evidence at protein level"/>
<feature type="compositionally biased region" description="Polar residues" evidence="3">
    <location>
        <begin position="46"/>
        <end position="56"/>
    </location>
</feature>
<evidence type="ECO:0000313" key="6">
    <source>
        <dbReference type="EnsemblMetazoa" id="ISCW015044-PA"/>
    </source>
</evidence>
<dbReference type="EMBL" id="ABJB010433696">
    <property type="status" value="NOT_ANNOTATED_CDS"/>
    <property type="molecule type" value="Genomic_DNA"/>
</dbReference>
<dbReference type="EnsemblMetazoa" id="ISCW015044-RA">
    <property type="protein sequence ID" value="ISCW015044-PA"/>
    <property type="gene ID" value="ISCW015044"/>
</dbReference>
<dbReference type="EMBL" id="ABJB010851742">
    <property type="status" value="NOT_ANNOTATED_CDS"/>
    <property type="molecule type" value="Genomic_DNA"/>
</dbReference>
<evidence type="ECO:0000256" key="3">
    <source>
        <dbReference type="SAM" id="MobiDB-lite"/>
    </source>
</evidence>
<protein>
    <submittedName>
        <fullName evidence="5 6">Trithorax protein ash2, putative</fullName>
    </submittedName>
</protein>
<dbReference type="Gene3D" id="2.60.120.920">
    <property type="match status" value="1"/>
</dbReference>
<reference evidence="6" key="2">
    <citation type="submission" date="2020-05" db="UniProtKB">
        <authorList>
            <consortium name="EnsemblMetazoa"/>
        </authorList>
    </citation>
    <scope>IDENTIFICATION</scope>
    <source>
        <strain evidence="6">wikel</strain>
    </source>
</reference>
<keyword evidence="7" id="KW-1185">Reference proteome</keyword>
<dbReference type="OrthoDB" id="10266026at2759"/>
<dbReference type="EMBL" id="ABJB010007210">
    <property type="status" value="NOT_ANNOTATED_CDS"/>
    <property type="molecule type" value="Genomic_DNA"/>
</dbReference>
<organism>
    <name type="scientific">Ixodes scapularis</name>
    <name type="common">Black-legged tick</name>
    <name type="synonym">Deer tick</name>
    <dbReference type="NCBI Taxonomy" id="6945"/>
    <lineage>
        <taxon>Eukaryota</taxon>
        <taxon>Metazoa</taxon>
        <taxon>Ecdysozoa</taxon>
        <taxon>Arthropoda</taxon>
        <taxon>Chelicerata</taxon>
        <taxon>Arachnida</taxon>
        <taxon>Acari</taxon>
        <taxon>Parasitiformes</taxon>
        <taxon>Ixodida</taxon>
        <taxon>Ixodoidea</taxon>
        <taxon>Ixodidae</taxon>
        <taxon>Ixodinae</taxon>
        <taxon>Ixodes</taxon>
    </lineage>
</organism>
<dbReference type="VEuPathDB" id="VectorBase:ISCW015044"/>
<dbReference type="GO" id="GO:0000976">
    <property type="term" value="F:transcription cis-regulatory region binding"/>
    <property type="evidence" value="ECO:0000318"/>
    <property type="project" value="GO_Central"/>
</dbReference>
<dbReference type="InterPro" id="IPR003877">
    <property type="entry name" value="SPRY_dom"/>
</dbReference>
<keyword evidence="2" id="KW-0539">Nucleus</keyword>
<evidence type="ECO:0000256" key="1">
    <source>
        <dbReference type="ARBA" id="ARBA00004123"/>
    </source>
</evidence>
<dbReference type="InParanoid" id="B7QLL6"/>
<dbReference type="GO" id="GO:0048188">
    <property type="term" value="C:Set1C/COMPASS complex"/>
    <property type="evidence" value="ECO:0000318"/>
    <property type="project" value="GO_Central"/>
</dbReference>
<dbReference type="FunCoup" id="B7QLL6">
    <property type="interactions" value="1441"/>
</dbReference>
<evidence type="ECO:0000313" key="7">
    <source>
        <dbReference type="Proteomes" id="UP000001555"/>
    </source>
</evidence>
<dbReference type="EMBL" id="ABJB010114613">
    <property type="status" value="NOT_ANNOTATED_CDS"/>
    <property type="molecule type" value="Genomic_DNA"/>
</dbReference>
<reference evidence="5 7" key="1">
    <citation type="submission" date="2008-03" db="EMBL/GenBank/DDBJ databases">
        <title>Annotation of Ixodes scapularis.</title>
        <authorList>
            <consortium name="Ixodes scapularis Genome Project Consortium"/>
            <person name="Caler E."/>
            <person name="Hannick L.I."/>
            <person name="Bidwell S."/>
            <person name="Joardar V."/>
            <person name="Thiagarajan M."/>
            <person name="Amedeo P."/>
            <person name="Galinsky K.J."/>
            <person name="Schobel S."/>
            <person name="Inman J."/>
            <person name="Hostetler J."/>
            <person name="Miller J."/>
            <person name="Hammond M."/>
            <person name="Megy K."/>
            <person name="Lawson D."/>
            <person name="Kodira C."/>
            <person name="Sutton G."/>
            <person name="Meyer J."/>
            <person name="Hill C.A."/>
            <person name="Birren B."/>
            <person name="Nene V."/>
            <person name="Collins F."/>
            <person name="Alarcon-Chaidez F."/>
            <person name="Wikel S."/>
            <person name="Strausberg R."/>
        </authorList>
    </citation>
    <scope>NUCLEOTIDE SEQUENCE [LARGE SCALE GENOMIC DNA]</scope>
    <source>
        <strain evidence="7">Wikel</strain>
        <strain evidence="5">Wikel colony</strain>
    </source>
</reference>
<dbReference type="PANTHER" id="PTHR10598">
    <property type="entry name" value="SET1/ASH2 HISTONE METHYLTRANSFERASE COMPLEX SUBUNIT ASH2"/>
    <property type="match status" value="1"/>
</dbReference>
<evidence type="ECO:0007829" key="8">
    <source>
        <dbReference type="PeptideAtlas" id="B7QLL6"/>
    </source>
</evidence>
<dbReference type="PaxDb" id="6945-B7QLL6"/>
<dbReference type="EMBL" id="ABJB011052541">
    <property type="status" value="NOT_ANNOTATED_CDS"/>
    <property type="molecule type" value="Genomic_DNA"/>
</dbReference>
<dbReference type="InterPro" id="IPR043136">
    <property type="entry name" value="B30.2/SPRY_sf"/>
</dbReference>
<keyword evidence="8" id="KW-1267">Proteomics identification</keyword>
<dbReference type="VEuPathDB" id="VectorBase:ISCI015044"/>
<dbReference type="EMBL" id="DS966383">
    <property type="protein sequence ID" value="EEC19738.1"/>
    <property type="molecule type" value="Genomic_DNA"/>
</dbReference>
<feature type="region of interest" description="Disordered" evidence="3">
    <location>
        <begin position="46"/>
        <end position="88"/>
    </location>
</feature>
<dbReference type="EMBL" id="ABJB010384038">
    <property type="status" value="NOT_ANNOTATED_CDS"/>
    <property type="molecule type" value="Genomic_DNA"/>
</dbReference>
<dbReference type="Proteomes" id="UP000001555">
    <property type="component" value="Unassembled WGS sequence"/>
</dbReference>
<dbReference type="EMBL" id="ABJB010111014">
    <property type="status" value="NOT_ANNOTATED_CDS"/>
    <property type="molecule type" value="Genomic_DNA"/>
</dbReference>